<proteinExistence type="predicted"/>
<gene>
    <name evidence="1" type="ORF">DB43_AS00200</name>
</gene>
<protein>
    <submittedName>
        <fullName evidence="1">Uncharacterized protein</fullName>
    </submittedName>
</protein>
<organism evidence="1 2">
    <name type="scientific">Parachlamydia acanthamoebae</name>
    <dbReference type="NCBI Taxonomy" id="83552"/>
    <lineage>
        <taxon>Bacteria</taxon>
        <taxon>Pseudomonadati</taxon>
        <taxon>Chlamydiota</taxon>
        <taxon>Chlamydiia</taxon>
        <taxon>Parachlamydiales</taxon>
        <taxon>Parachlamydiaceae</taxon>
        <taxon>Parachlamydia</taxon>
    </lineage>
</organism>
<name>A0A0C1C4R9_9BACT</name>
<accession>A0A0C1C4R9</accession>
<dbReference type="AlphaFoldDB" id="A0A0C1C4R9"/>
<dbReference type="PATRIC" id="fig|83552.4.peg.2723"/>
<dbReference type="RefSeq" id="WP_237754096.1">
    <property type="nucleotide sequence ID" value="NZ_JSAM01000129.1"/>
</dbReference>
<dbReference type="Proteomes" id="UP000031307">
    <property type="component" value="Unassembled WGS sequence"/>
</dbReference>
<sequence>MHPRALILLGIPVSDLTQEEAVQVILKAMDTPAAQKVSHYVCFMDMEKLMQIWGWGLETIENRELLAMVFKSFLVLPTDRSLAWLSKILGNPFKETIDGNVFLSQLIKELANKKSPFSF</sequence>
<dbReference type="EMBL" id="JSAM01000129">
    <property type="protein sequence ID" value="KIA76150.1"/>
    <property type="molecule type" value="Genomic_DNA"/>
</dbReference>
<comment type="caution">
    <text evidence="1">The sequence shown here is derived from an EMBL/GenBank/DDBJ whole genome shotgun (WGS) entry which is preliminary data.</text>
</comment>
<reference evidence="1 2" key="1">
    <citation type="journal article" date="2014" name="Mol. Biol. Evol.">
        <title>Massive expansion of Ubiquitination-related gene families within the Chlamydiae.</title>
        <authorList>
            <person name="Domman D."/>
            <person name="Collingro A."/>
            <person name="Lagkouvardos I."/>
            <person name="Gehre L."/>
            <person name="Weinmaier T."/>
            <person name="Rattei T."/>
            <person name="Subtil A."/>
            <person name="Horn M."/>
        </authorList>
    </citation>
    <scope>NUCLEOTIDE SEQUENCE [LARGE SCALE GENOMIC DNA]</scope>
    <source>
        <strain evidence="1 2">OEW1</strain>
    </source>
</reference>
<evidence type="ECO:0000313" key="1">
    <source>
        <dbReference type="EMBL" id="KIA76150.1"/>
    </source>
</evidence>
<evidence type="ECO:0000313" key="2">
    <source>
        <dbReference type="Proteomes" id="UP000031307"/>
    </source>
</evidence>